<reference evidence="1" key="1">
    <citation type="submission" date="2017-07" db="EMBL/GenBank/DDBJ databases">
        <title>Taro Niue Genome Assembly and Annotation.</title>
        <authorList>
            <person name="Atibalentja N."/>
            <person name="Keating K."/>
            <person name="Fields C.J."/>
        </authorList>
    </citation>
    <scope>NUCLEOTIDE SEQUENCE</scope>
    <source>
        <strain evidence="1">Niue_2</strain>
        <tissue evidence="1">Leaf</tissue>
    </source>
</reference>
<organism evidence="1 2">
    <name type="scientific">Colocasia esculenta</name>
    <name type="common">Wild taro</name>
    <name type="synonym">Arum esculentum</name>
    <dbReference type="NCBI Taxonomy" id="4460"/>
    <lineage>
        <taxon>Eukaryota</taxon>
        <taxon>Viridiplantae</taxon>
        <taxon>Streptophyta</taxon>
        <taxon>Embryophyta</taxon>
        <taxon>Tracheophyta</taxon>
        <taxon>Spermatophyta</taxon>
        <taxon>Magnoliopsida</taxon>
        <taxon>Liliopsida</taxon>
        <taxon>Araceae</taxon>
        <taxon>Aroideae</taxon>
        <taxon>Colocasieae</taxon>
        <taxon>Colocasia</taxon>
    </lineage>
</organism>
<protein>
    <submittedName>
        <fullName evidence="1">Uncharacterized protein</fullName>
    </submittedName>
</protein>
<accession>A0A843TGN7</accession>
<keyword evidence="2" id="KW-1185">Reference proteome</keyword>
<dbReference type="Proteomes" id="UP000652761">
    <property type="component" value="Unassembled WGS sequence"/>
</dbReference>
<dbReference type="EMBL" id="NMUH01000101">
    <property type="protein sequence ID" value="MQL71532.1"/>
    <property type="molecule type" value="Genomic_DNA"/>
</dbReference>
<dbReference type="AlphaFoldDB" id="A0A843TGN7"/>
<comment type="caution">
    <text evidence="1">The sequence shown here is derived from an EMBL/GenBank/DDBJ whole genome shotgun (WGS) entry which is preliminary data.</text>
</comment>
<sequence length="62" mass="6850">MGLRPCGSQVVVFSWSPQLLDLSRGAAAGPFVRGCETERSLKWMIEDIGVVDEMIQRRALSV</sequence>
<name>A0A843TGN7_COLES</name>
<evidence type="ECO:0000313" key="2">
    <source>
        <dbReference type="Proteomes" id="UP000652761"/>
    </source>
</evidence>
<evidence type="ECO:0000313" key="1">
    <source>
        <dbReference type="EMBL" id="MQL71532.1"/>
    </source>
</evidence>
<gene>
    <name evidence="1" type="ORF">Taro_003874</name>
</gene>
<proteinExistence type="predicted"/>